<sequence length="217" mass="23141">MSRGIVRENGGAAAAPGFGARLRAERERKGIGVRELSRQLDVSASMISQIERERVMPSVNTLYSITSALGISLDELFGGAPAAARPVDGAEPHAARGPGYVQRREGQQSLSLGSGVRWDLLTSEPNTDVEFLRTTYDVGSESTPENALMRHSGHEYGTVIEGTLGVTVGFETHELEAGDSISFDSSTPHRLFNAGDVPAIAIWVVVGRGGDPRTTNH</sequence>
<evidence type="ECO:0000313" key="4">
    <source>
        <dbReference type="EMBL" id="MBB4663203.1"/>
    </source>
</evidence>
<dbReference type="SMART" id="SM00530">
    <property type="entry name" value="HTH_XRE"/>
    <property type="match status" value="1"/>
</dbReference>
<dbReference type="InterPro" id="IPR001387">
    <property type="entry name" value="Cro/C1-type_HTH"/>
</dbReference>
<keyword evidence="5" id="KW-1185">Reference proteome</keyword>
<evidence type="ECO:0000256" key="1">
    <source>
        <dbReference type="ARBA" id="ARBA00023125"/>
    </source>
</evidence>
<dbReference type="InterPro" id="IPR013096">
    <property type="entry name" value="Cupin_2"/>
</dbReference>
<dbReference type="SUPFAM" id="SSF51182">
    <property type="entry name" value="RmlC-like cupins"/>
    <property type="match status" value="1"/>
</dbReference>
<comment type="caution">
    <text evidence="4">The sequence shown here is derived from an EMBL/GenBank/DDBJ whole genome shotgun (WGS) entry which is preliminary data.</text>
</comment>
<evidence type="ECO:0000256" key="2">
    <source>
        <dbReference type="SAM" id="MobiDB-lite"/>
    </source>
</evidence>
<gene>
    <name evidence="4" type="ORF">BDZ31_002792</name>
</gene>
<dbReference type="Pfam" id="PF01381">
    <property type="entry name" value="HTH_3"/>
    <property type="match status" value="1"/>
</dbReference>
<dbReference type="RefSeq" id="WP_183342929.1">
    <property type="nucleotide sequence ID" value="NZ_JACHNU010000003.1"/>
</dbReference>
<name>A0A840IG76_9ACTN</name>
<accession>A0A840IG76</accession>
<dbReference type="GO" id="GO:0003677">
    <property type="term" value="F:DNA binding"/>
    <property type="evidence" value="ECO:0007669"/>
    <property type="project" value="UniProtKB-KW"/>
</dbReference>
<dbReference type="PROSITE" id="PS50943">
    <property type="entry name" value="HTH_CROC1"/>
    <property type="match status" value="1"/>
</dbReference>
<dbReference type="PANTHER" id="PTHR46797:SF1">
    <property type="entry name" value="METHYLPHOSPHONATE SYNTHASE"/>
    <property type="match status" value="1"/>
</dbReference>
<dbReference type="GO" id="GO:0003700">
    <property type="term" value="F:DNA-binding transcription factor activity"/>
    <property type="evidence" value="ECO:0007669"/>
    <property type="project" value="TreeGrafter"/>
</dbReference>
<feature type="domain" description="HTH cro/C1-type" evidence="3">
    <location>
        <begin position="22"/>
        <end position="76"/>
    </location>
</feature>
<reference evidence="4 5" key="1">
    <citation type="submission" date="2020-08" db="EMBL/GenBank/DDBJ databases">
        <title>Genomic Encyclopedia of Archaeal and Bacterial Type Strains, Phase II (KMG-II): from individual species to whole genera.</title>
        <authorList>
            <person name="Goeker M."/>
        </authorList>
    </citation>
    <scope>NUCLEOTIDE SEQUENCE [LARGE SCALE GENOMIC DNA]</scope>
    <source>
        <strain evidence="4 5">DSM 23288</strain>
    </source>
</reference>
<dbReference type="Gene3D" id="1.10.260.40">
    <property type="entry name" value="lambda repressor-like DNA-binding domains"/>
    <property type="match status" value="1"/>
</dbReference>
<dbReference type="AlphaFoldDB" id="A0A840IG76"/>
<feature type="region of interest" description="Disordered" evidence="2">
    <location>
        <begin position="84"/>
        <end position="106"/>
    </location>
</feature>
<dbReference type="CDD" id="cd00093">
    <property type="entry name" value="HTH_XRE"/>
    <property type="match status" value="1"/>
</dbReference>
<dbReference type="Proteomes" id="UP000585272">
    <property type="component" value="Unassembled WGS sequence"/>
</dbReference>
<proteinExistence type="predicted"/>
<dbReference type="EMBL" id="JACHNU010000003">
    <property type="protein sequence ID" value="MBB4663203.1"/>
    <property type="molecule type" value="Genomic_DNA"/>
</dbReference>
<dbReference type="Pfam" id="PF07883">
    <property type="entry name" value="Cupin_2"/>
    <property type="match status" value="1"/>
</dbReference>
<evidence type="ECO:0000313" key="5">
    <source>
        <dbReference type="Proteomes" id="UP000585272"/>
    </source>
</evidence>
<keyword evidence="1" id="KW-0238">DNA-binding</keyword>
<dbReference type="InterPro" id="IPR050807">
    <property type="entry name" value="TransReg_Diox_bact_type"/>
</dbReference>
<dbReference type="PANTHER" id="PTHR46797">
    <property type="entry name" value="HTH-TYPE TRANSCRIPTIONAL REGULATOR"/>
    <property type="match status" value="1"/>
</dbReference>
<protein>
    <submittedName>
        <fullName evidence="4">Transcriptional regulator with XRE-family HTH domain</fullName>
    </submittedName>
</protein>
<dbReference type="Gene3D" id="2.60.120.10">
    <property type="entry name" value="Jelly Rolls"/>
    <property type="match status" value="1"/>
</dbReference>
<dbReference type="CDD" id="cd02209">
    <property type="entry name" value="cupin_XRE_C"/>
    <property type="match status" value="1"/>
</dbReference>
<dbReference type="GO" id="GO:0005829">
    <property type="term" value="C:cytosol"/>
    <property type="evidence" value="ECO:0007669"/>
    <property type="project" value="TreeGrafter"/>
</dbReference>
<dbReference type="InterPro" id="IPR011051">
    <property type="entry name" value="RmlC_Cupin_sf"/>
</dbReference>
<evidence type="ECO:0000259" key="3">
    <source>
        <dbReference type="PROSITE" id="PS50943"/>
    </source>
</evidence>
<dbReference type="SUPFAM" id="SSF47413">
    <property type="entry name" value="lambda repressor-like DNA-binding domains"/>
    <property type="match status" value="1"/>
</dbReference>
<organism evidence="4 5">
    <name type="scientific">Conexibacter arvalis</name>
    <dbReference type="NCBI Taxonomy" id="912552"/>
    <lineage>
        <taxon>Bacteria</taxon>
        <taxon>Bacillati</taxon>
        <taxon>Actinomycetota</taxon>
        <taxon>Thermoleophilia</taxon>
        <taxon>Solirubrobacterales</taxon>
        <taxon>Conexibacteraceae</taxon>
        <taxon>Conexibacter</taxon>
    </lineage>
</organism>
<dbReference type="InterPro" id="IPR010982">
    <property type="entry name" value="Lambda_DNA-bd_dom_sf"/>
</dbReference>
<dbReference type="InterPro" id="IPR014710">
    <property type="entry name" value="RmlC-like_jellyroll"/>
</dbReference>